<evidence type="ECO:0000256" key="2">
    <source>
        <dbReference type="SAM" id="Coils"/>
    </source>
</evidence>
<dbReference type="Gene3D" id="2.40.30.170">
    <property type="match status" value="1"/>
</dbReference>
<comment type="similarity">
    <text evidence="1">Belongs to the membrane fusion protein (MFP) (TC 8.A.1) family.</text>
</comment>
<dbReference type="RefSeq" id="WP_128465291.1">
    <property type="nucleotide sequence ID" value="NZ_CP035108.1"/>
</dbReference>
<evidence type="ECO:0000259" key="3">
    <source>
        <dbReference type="Pfam" id="PF25973"/>
    </source>
</evidence>
<feature type="domain" description="CzcB-like barrel-sandwich hybrid" evidence="3">
    <location>
        <begin position="59"/>
        <end position="212"/>
    </location>
</feature>
<accession>A0A3R5UX68</accession>
<reference evidence="5 6" key="1">
    <citation type="submission" date="2019-01" db="EMBL/GenBank/DDBJ databases">
        <title>Geovibrio thiophilus DSM 11263, complete genome.</title>
        <authorList>
            <person name="Spring S."/>
            <person name="Bunk B."/>
            <person name="Sproer C."/>
        </authorList>
    </citation>
    <scope>NUCLEOTIDE SEQUENCE [LARGE SCALE GENOMIC DNA]</scope>
    <source>
        <strain evidence="5 6">DSM 11263</strain>
    </source>
</reference>
<gene>
    <name evidence="5" type="ORF">EP073_00875</name>
</gene>
<keyword evidence="6" id="KW-1185">Reference proteome</keyword>
<dbReference type="Gene3D" id="2.40.420.20">
    <property type="match status" value="1"/>
</dbReference>
<organism evidence="5 6">
    <name type="scientific">Geovibrio thiophilus</name>
    <dbReference type="NCBI Taxonomy" id="139438"/>
    <lineage>
        <taxon>Bacteria</taxon>
        <taxon>Pseudomonadati</taxon>
        <taxon>Deferribacterota</taxon>
        <taxon>Deferribacteres</taxon>
        <taxon>Deferribacterales</taxon>
        <taxon>Geovibrionaceae</taxon>
        <taxon>Geovibrio</taxon>
    </lineage>
</organism>
<sequence>MRRIVFLFVLLLAAVSCSDRQKDEAAKPETRSVKAHTAVAEKAEVPSSRTFSATVSSNKTALIIPKIVGYIESVHFAPGDSFRQGDLLVSIKSGELEEKKRFAESSVAEAETGLRQAEVSLALAEKTFQRYSNLIKNNSVSRQEYDQIEAQFNLAQEQVRQAATKKRQAEAMYAEVKTYLSYTGVRAPFDGIVLEKLVDAGNLAAPGSPILKIGSKDTVVYAFINESLFNSLKTGMRAGVEAESINFSCESEITEISPDIDPATRNFRIKLNGNDRFVTGMYVKVILPTGTGKKIILPSAAVVQRGQLSVVFVVKDSRADMRIVKTGQTFAEGIEIISGLNEGETYVADNASSLRTGDIIEAM</sequence>
<evidence type="ECO:0000256" key="1">
    <source>
        <dbReference type="ARBA" id="ARBA00009477"/>
    </source>
</evidence>
<dbReference type="InterPro" id="IPR006143">
    <property type="entry name" value="RND_pump_MFP"/>
</dbReference>
<evidence type="ECO:0000259" key="4">
    <source>
        <dbReference type="Pfam" id="PF25975"/>
    </source>
</evidence>
<dbReference type="Gene3D" id="2.40.50.100">
    <property type="match status" value="1"/>
</dbReference>
<evidence type="ECO:0000313" key="6">
    <source>
        <dbReference type="Proteomes" id="UP000287502"/>
    </source>
</evidence>
<dbReference type="GO" id="GO:0015562">
    <property type="term" value="F:efflux transmembrane transporter activity"/>
    <property type="evidence" value="ECO:0007669"/>
    <property type="project" value="TreeGrafter"/>
</dbReference>
<dbReference type="KEGG" id="gtl:EP073_00875"/>
<evidence type="ECO:0000313" key="5">
    <source>
        <dbReference type="EMBL" id="QAR32004.1"/>
    </source>
</evidence>
<dbReference type="Gene3D" id="1.10.287.470">
    <property type="entry name" value="Helix hairpin bin"/>
    <property type="match status" value="1"/>
</dbReference>
<dbReference type="InterPro" id="IPR058649">
    <property type="entry name" value="CzcB_C"/>
</dbReference>
<dbReference type="PROSITE" id="PS51257">
    <property type="entry name" value="PROKAR_LIPOPROTEIN"/>
    <property type="match status" value="1"/>
</dbReference>
<dbReference type="PANTHER" id="PTHR30469">
    <property type="entry name" value="MULTIDRUG RESISTANCE PROTEIN MDTA"/>
    <property type="match status" value="1"/>
</dbReference>
<dbReference type="AlphaFoldDB" id="A0A3R5UX68"/>
<keyword evidence="2" id="KW-0175">Coiled coil</keyword>
<dbReference type="Pfam" id="PF25975">
    <property type="entry name" value="CzcB_C"/>
    <property type="match status" value="1"/>
</dbReference>
<dbReference type="InterPro" id="IPR058647">
    <property type="entry name" value="BSH_CzcB-like"/>
</dbReference>
<dbReference type="EMBL" id="CP035108">
    <property type="protein sequence ID" value="QAR32004.1"/>
    <property type="molecule type" value="Genomic_DNA"/>
</dbReference>
<dbReference type="GO" id="GO:1990281">
    <property type="term" value="C:efflux pump complex"/>
    <property type="evidence" value="ECO:0007669"/>
    <property type="project" value="TreeGrafter"/>
</dbReference>
<name>A0A3R5UX68_9BACT</name>
<dbReference type="SUPFAM" id="SSF111369">
    <property type="entry name" value="HlyD-like secretion proteins"/>
    <property type="match status" value="1"/>
</dbReference>
<dbReference type="Proteomes" id="UP000287502">
    <property type="component" value="Chromosome"/>
</dbReference>
<dbReference type="OrthoDB" id="9806939at2"/>
<protein>
    <submittedName>
        <fullName evidence="5">Efflux RND transporter periplasmic adaptor subunit</fullName>
    </submittedName>
</protein>
<feature type="domain" description="CzcB-like C-terminal circularly permuted SH3-like" evidence="4">
    <location>
        <begin position="297"/>
        <end position="351"/>
    </location>
</feature>
<feature type="coiled-coil region" evidence="2">
    <location>
        <begin position="145"/>
        <end position="172"/>
    </location>
</feature>
<dbReference type="NCBIfam" id="TIGR01730">
    <property type="entry name" value="RND_mfp"/>
    <property type="match status" value="1"/>
</dbReference>
<dbReference type="Pfam" id="PF25973">
    <property type="entry name" value="BSH_CzcB"/>
    <property type="match status" value="1"/>
</dbReference>
<proteinExistence type="inferred from homology"/>